<dbReference type="KEGG" id="scad:DN051_16065"/>
<evidence type="ECO:0000313" key="3">
    <source>
        <dbReference type="Proteomes" id="UP000249616"/>
    </source>
</evidence>
<evidence type="ECO:0000313" key="2">
    <source>
        <dbReference type="EMBL" id="AWW37977.1"/>
    </source>
</evidence>
<keyword evidence="3" id="KW-1185">Reference proteome</keyword>
<evidence type="ECO:0000256" key="1">
    <source>
        <dbReference type="SAM" id="MobiDB-lite"/>
    </source>
</evidence>
<accession>A0A2Z4IYV8</accession>
<feature type="region of interest" description="Disordered" evidence="1">
    <location>
        <begin position="181"/>
        <end position="216"/>
    </location>
</feature>
<dbReference type="AlphaFoldDB" id="A0A2Z4IYV8"/>
<reference evidence="2 3" key="1">
    <citation type="journal article" date="2019" name="Int. J. Syst. Evol. Microbiol.">
        <title>Streptomyces cadmiisoli sp. nov., a novel actinomycete isolated from cadmium-contaminated soil.</title>
        <authorList>
            <person name="Li K."/>
            <person name="Tang X."/>
            <person name="Zhao J."/>
            <person name="Guo Y."/>
            <person name="Tang Y."/>
            <person name="Gao J."/>
        </authorList>
    </citation>
    <scope>NUCLEOTIDE SEQUENCE [LARGE SCALE GENOMIC DNA]</scope>
    <source>
        <strain evidence="2 3">ZFG47</strain>
    </source>
</reference>
<proteinExistence type="predicted"/>
<gene>
    <name evidence="2" type="ORF">DN051_16065</name>
</gene>
<dbReference type="Proteomes" id="UP000249616">
    <property type="component" value="Chromosome"/>
</dbReference>
<feature type="compositionally biased region" description="Pro residues" evidence="1">
    <location>
        <begin position="109"/>
        <end position="118"/>
    </location>
</feature>
<feature type="region of interest" description="Disordered" evidence="1">
    <location>
        <begin position="90"/>
        <end position="141"/>
    </location>
</feature>
<dbReference type="EMBL" id="CP030073">
    <property type="protein sequence ID" value="AWW37977.1"/>
    <property type="molecule type" value="Genomic_DNA"/>
</dbReference>
<feature type="compositionally biased region" description="Basic and acidic residues" evidence="1">
    <location>
        <begin position="124"/>
        <end position="141"/>
    </location>
</feature>
<sequence length="216" mass="22694">MAALLGAALRDGEVDSRAQQRAVAAFRAARDAGAHGARTRRRDDWRRDDWRRDDWRPRWRPASWSARTTLSVLMASLTLGGVGFAAIGSPGSPAAPDRSSDRPSHRPAPSAPASPAPAPSRAGDGTRDRPDPAEDTEAHCRAYERVAGRGRALEATAWQRLIESAGGAPHVQAYCAEVLAKAPAKGEARSSGKPSGRGESGGHGEGAPGRAKGRGQ</sequence>
<organism evidence="2 3">
    <name type="scientific">Streptomyces cadmiisoli</name>
    <dbReference type="NCBI Taxonomy" id="2184053"/>
    <lineage>
        <taxon>Bacteria</taxon>
        <taxon>Bacillati</taxon>
        <taxon>Actinomycetota</taxon>
        <taxon>Actinomycetes</taxon>
        <taxon>Kitasatosporales</taxon>
        <taxon>Streptomycetaceae</taxon>
        <taxon>Streptomyces</taxon>
        <taxon>Streptomyces aurantiacus group</taxon>
    </lineage>
</organism>
<feature type="compositionally biased region" description="Gly residues" evidence="1">
    <location>
        <begin position="198"/>
        <end position="207"/>
    </location>
</feature>
<name>A0A2Z4IYV8_9ACTN</name>
<protein>
    <submittedName>
        <fullName evidence="2">Uncharacterized protein</fullName>
    </submittedName>
</protein>